<evidence type="ECO:0000313" key="8">
    <source>
        <dbReference type="Proteomes" id="UP001161497"/>
    </source>
</evidence>
<keyword evidence="8" id="KW-1185">Reference proteome</keyword>
<evidence type="ECO:0000256" key="2">
    <source>
        <dbReference type="ARBA" id="ARBA00022692"/>
    </source>
</evidence>
<dbReference type="SUPFAM" id="SSF144091">
    <property type="entry name" value="Rhomboid-like"/>
    <property type="match status" value="1"/>
</dbReference>
<dbReference type="InterPro" id="IPR035952">
    <property type="entry name" value="Rhomboid-like_sf"/>
</dbReference>
<dbReference type="PANTHER" id="PTHR43731:SF26">
    <property type="entry name" value="RHOMBOID-LIKE PROTEIN 10, CHLOROPLASTIC"/>
    <property type="match status" value="1"/>
</dbReference>
<keyword evidence="4 5" id="KW-0472">Membrane</keyword>
<feature type="transmembrane region" description="Helical" evidence="5">
    <location>
        <begin position="15"/>
        <end position="33"/>
    </location>
</feature>
<feature type="domain" description="Peptidase S54 rhomboid" evidence="6">
    <location>
        <begin position="67"/>
        <end position="222"/>
    </location>
</feature>
<keyword evidence="7" id="KW-0645">Protease</keyword>
<gene>
    <name evidence="7" type="primary">glpG</name>
    <name evidence="7" type="ORF">MFUM_1568</name>
</gene>
<feature type="transmembrane region" description="Helical" evidence="5">
    <location>
        <begin position="203"/>
        <end position="222"/>
    </location>
</feature>
<dbReference type="Proteomes" id="UP001161497">
    <property type="component" value="Chromosome"/>
</dbReference>
<sequence length="230" mass="25997">MIPIADTIPSKRRPYVNNFLILTNILVFIYELTRGKQLQNFLLDYGNVPVRFVYWTEFGGDTLDPHRYIPFISSMFLHGGFFHILGNMVYLWIFGDNVEDRFGHIGYLFFYLFGGLVSEIVQIASDPHSTLPIIGASGAIAAVLGAYFVFYPYSRIITLVPFFGWYTFAEIPAVFYLGFWFFMQLFSGSLMAMSPESMAAGGVAWWAHVGGFVAGVGVGWILKNIFPIED</sequence>
<keyword evidence="7" id="KW-0378">Hydrolase</keyword>
<name>A0ABN8XF83_9BACT</name>
<evidence type="ECO:0000256" key="3">
    <source>
        <dbReference type="ARBA" id="ARBA00022989"/>
    </source>
</evidence>
<dbReference type="RefSeq" id="WP_045086586.1">
    <property type="nucleotide sequence ID" value="NZ_JAHXRZ010000006.1"/>
</dbReference>
<feature type="transmembrane region" description="Helical" evidence="5">
    <location>
        <begin position="105"/>
        <end position="125"/>
    </location>
</feature>
<dbReference type="GO" id="GO:0008233">
    <property type="term" value="F:peptidase activity"/>
    <property type="evidence" value="ECO:0007669"/>
    <property type="project" value="UniProtKB-KW"/>
</dbReference>
<dbReference type="PANTHER" id="PTHR43731">
    <property type="entry name" value="RHOMBOID PROTEASE"/>
    <property type="match status" value="1"/>
</dbReference>
<comment type="subcellular location">
    <subcellularLocation>
        <location evidence="1">Membrane</location>
        <topology evidence="1">Multi-pass membrane protein</topology>
    </subcellularLocation>
</comment>
<proteinExistence type="predicted"/>
<dbReference type="Gene3D" id="1.20.1540.10">
    <property type="entry name" value="Rhomboid-like"/>
    <property type="match status" value="1"/>
</dbReference>
<evidence type="ECO:0000256" key="5">
    <source>
        <dbReference type="SAM" id="Phobius"/>
    </source>
</evidence>
<keyword evidence="3 5" id="KW-1133">Transmembrane helix</keyword>
<keyword evidence="2 5" id="KW-0812">Transmembrane</keyword>
<accession>A0ABN8XF83</accession>
<dbReference type="InterPro" id="IPR022764">
    <property type="entry name" value="Peptidase_S54_rhomboid_dom"/>
</dbReference>
<dbReference type="Pfam" id="PF01694">
    <property type="entry name" value="Rhomboid"/>
    <property type="match status" value="1"/>
</dbReference>
<evidence type="ECO:0000256" key="4">
    <source>
        <dbReference type="ARBA" id="ARBA00023136"/>
    </source>
</evidence>
<organism evidence="7 8">
    <name type="scientific">Candidatus Methylacidiphilum fumarolicum</name>
    <dbReference type="NCBI Taxonomy" id="591154"/>
    <lineage>
        <taxon>Bacteria</taxon>
        <taxon>Pseudomonadati</taxon>
        <taxon>Verrucomicrobiota</taxon>
        <taxon>Methylacidiphilae</taxon>
        <taxon>Methylacidiphilales</taxon>
        <taxon>Methylacidiphilaceae</taxon>
        <taxon>Methylacidiphilum (ex Ratnadevi et al. 2023)</taxon>
    </lineage>
</organism>
<evidence type="ECO:0000313" key="7">
    <source>
        <dbReference type="EMBL" id="CAI9085905.1"/>
    </source>
</evidence>
<feature type="transmembrane region" description="Helical" evidence="5">
    <location>
        <begin position="162"/>
        <end position="183"/>
    </location>
</feature>
<feature type="transmembrane region" description="Helical" evidence="5">
    <location>
        <begin position="68"/>
        <end position="93"/>
    </location>
</feature>
<dbReference type="GO" id="GO:0006508">
    <property type="term" value="P:proteolysis"/>
    <property type="evidence" value="ECO:0007669"/>
    <property type="project" value="UniProtKB-KW"/>
</dbReference>
<feature type="transmembrane region" description="Helical" evidence="5">
    <location>
        <begin position="131"/>
        <end position="150"/>
    </location>
</feature>
<evidence type="ECO:0000256" key="1">
    <source>
        <dbReference type="ARBA" id="ARBA00004141"/>
    </source>
</evidence>
<protein>
    <submittedName>
        <fullName evidence="7">Membrane associated serine protease</fullName>
    </submittedName>
</protein>
<reference evidence="7" key="1">
    <citation type="submission" date="2023-03" db="EMBL/GenBank/DDBJ databases">
        <authorList>
            <person name="Cremers G."/>
            <person name="Picone N."/>
        </authorList>
    </citation>
    <scope>NUCLEOTIDE SEQUENCE</scope>
    <source>
        <strain evidence="7">Sample_alias</strain>
    </source>
</reference>
<evidence type="ECO:0000259" key="6">
    <source>
        <dbReference type="Pfam" id="PF01694"/>
    </source>
</evidence>
<dbReference type="InterPro" id="IPR050925">
    <property type="entry name" value="Rhomboid_protease_S54"/>
</dbReference>
<dbReference type="EMBL" id="OX458932">
    <property type="protein sequence ID" value="CAI9085905.1"/>
    <property type="molecule type" value="Genomic_DNA"/>
</dbReference>